<reference evidence="2" key="1">
    <citation type="submission" date="2022-10" db="EMBL/GenBank/DDBJ databases">
        <title>Flavobacterium sp. nov., a bacterium isolated from lake sediment.</title>
        <authorList>
            <person name="Qu J.-H."/>
        </authorList>
    </citation>
    <scope>NUCLEOTIDE SEQUENCE</scope>
    <source>
        <strain evidence="2">TH16-21</strain>
    </source>
</reference>
<name>A0ABT3EEB2_9FLAO</name>
<dbReference type="RefSeq" id="WP_264367838.1">
    <property type="nucleotide sequence ID" value="NZ_JAPCIO010000001.1"/>
</dbReference>
<evidence type="ECO:0008006" key="4">
    <source>
        <dbReference type="Google" id="ProtNLM"/>
    </source>
</evidence>
<evidence type="ECO:0000313" key="3">
    <source>
        <dbReference type="Proteomes" id="UP001165677"/>
    </source>
</evidence>
<gene>
    <name evidence="2" type="ORF">OJ995_01605</name>
</gene>
<dbReference type="EMBL" id="JAPCIO010000001">
    <property type="protein sequence ID" value="MCW1146916.1"/>
    <property type="molecule type" value="Genomic_DNA"/>
</dbReference>
<keyword evidence="1" id="KW-0472">Membrane</keyword>
<evidence type="ECO:0000313" key="2">
    <source>
        <dbReference type="EMBL" id="MCW1146916.1"/>
    </source>
</evidence>
<dbReference type="Proteomes" id="UP001165677">
    <property type="component" value="Unassembled WGS sequence"/>
</dbReference>
<keyword evidence="1" id="KW-1133">Transmembrane helix</keyword>
<keyword evidence="3" id="KW-1185">Reference proteome</keyword>
<evidence type="ECO:0000256" key="1">
    <source>
        <dbReference type="SAM" id="Phobius"/>
    </source>
</evidence>
<accession>A0ABT3EEB2</accession>
<feature type="transmembrane region" description="Helical" evidence="1">
    <location>
        <begin position="41"/>
        <end position="58"/>
    </location>
</feature>
<protein>
    <recommendedName>
        <fullName evidence="4">Polysaccharide chain length determinant N-terminal domain-containing protein</fullName>
    </recommendedName>
</protein>
<sequence>MSTNSQDQEIDLGQIGTGIKNFFNGIINSIFDFIFFVRKKIVIISCLFVLGIILGFLIDKNSKKYTSEIIVSPNLGGVDYLYAKVDLIKSKLKENDKDFFNSIGISNKDNIIDISINPIIDIYTFVNTNTAIAENAQNTQNFELMKLLAENDDINDVIKNEITSKNYPHHKITIVTLNKVKENVIIKPILNYLNSDQYLNKLLSITKENIIIKMKKNEEQILQVDNLISQISKNIAKEKSDSNLIYNNENNELNALFSLKNNLINEISDQKITLENIKIFIKDISVTSNFVNNKGFNNKMKLILPFLFVFIYLGFFSFISLYKKQLSRIKS</sequence>
<keyword evidence="1" id="KW-0812">Transmembrane</keyword>
<proteinExistence type="predicted"/>
<comment type="caution">
    <text evidence="2">The sequence shown here is derived from an EMBL/GenBank/DDBJ whole genome shotgun (WGS) entry which is preliminary data.</text>
</comment>
<feature type="transmembrane region" description="Helical" evidence="1">
    <location>
        <begin position="302"/>
        <end position="322"/>
    </location>
</feature>
<organism evidence="2 3">
    <name type="scientific">Flavobacterium lacisediminis</name>
    <dbReference type="NCBI Taxonomy" id="2989705"/>
    <lineage>
        <taxon>Bacteria</taxon>
        <taxon>Pseudomonadati</taxon>
        <taxon>Bacteroidota</taxon>
        <taxon>Flavobacteriia</taxon>
        <taxon>Flavobacteriales</taxon>
        <taxon>Flavobacteriaceae</taxon>
        <taxon>Flavobacterium</taxon>
    </lineage>
</organism>